<comment type="function">
    <text evidence="9">Catalyzes the NADPH-dependent rearrangement and reduction of 1-deoxy-D-xylulose-5-phosphate (DXP) to 2-C-methyl-D-erythritol 4-phosphate (MEP).</text>
</comment>
<feature type="domain" description="DXP reductoisomerase C-terminal" evidence="12">
    <location>
        <begin position="279"/>
        <end position="395"/>
    </location>
</feature>
<organism evidence="13 14">
    <name type="scientific">Faucicola osloensis</name>
    <name type="common">Moraxella osloensis</name>
    <dbReference type="NCBI Taxonomy" id="34062"/>
    <lineage>
        <taxon>Bacteria</taxon>
        <taxon>Pseudomonadati</taxon>
        <taxon>Pseudomonadota</taxon>
        <taxon>Gammaproteobacteria</taxon>
        <taxon>Moraxellales</taxon>
        <taxon>Moraxellaceae</taxon>
        <taxon>Faucicola</taxon>
    </lineage>
</organism>
<dbReference type="FunFam" id="3.40.50.720:FF:000045">
    <property type="entry name" value="1-deoxy-D-xylulose 5-phosphate reductoisomerase"/>
    <property type="match status" value="1"/>
</dbReference>
<feature type="binding site" evidence="9">
    <location>
        <position position="160"/>
    </location>
    <ligand>
        <name>1-deoxy-D-xylulose 5-phosphate</name>
        <dbReference type="ChEBI" id="CHEBI:57792"/>
    </ligand>
</feature>
<dbReference type="InterPro" id="IPR013644">
    <property type="entry name" value="DXP_reductoisomerase_C"/>
</dbReference>
<comment type="catalytic activity">
    <reaction evidence="8">
        <text>2-C-methyl-D-erythritol 4-phosphate + NADP(+) = 1-deoxy-D-xylulose 5-phosphate + NADPH + H(+)</text>
        <dbReference type="Rhea" id="RHEA:13717"/>
        <dbReference type="ChEBI" id="CHEBI:15378"/>
        <dbReference type="ChEBI" id="CHEBI:57783"/>
        <dbReference type="ChEBI" id="CHEBI:57792"/>
        <dbReference type="ChEBI" id="CHEBI:58262"/>
        <dbReference type="ChEBI" id="CHEBI:58349"/>
        <dbReference type="EC" id="1.1.1.267"/>
    </reaction>
    <physiologicalReaction direction="right-to-left" evidence="8">
        <dbReference type="Rhea" id="RHEA:13719"/>
    </physiologicalReaction>
</comment>
<protein>
    <recommendedName>
        <fullName evidence="9">1-deoxy-D-xylulose 5-phosphate reductoisomerase</fullName>
        <shortName evidence="9">DXP reductoisomerase</shortName>
        <ecNumber evidence="9">1.1.1.267</ecNumber>
    </recommendedName>
    <alternativeName>
        <fullName evidence="9">1-deoxyxylulose-5-phosphate reductoisomerase</fullName>
    </alternativeName>
    <alternativeName>
        <fullName evidence="9">2-C-methyl-D-erythritol 4-phosphate synthase</fullName>
    </alternativeName>
</protein>
<dbReference type="InterPro" id="IPR036291">
    <property type="entry name" value="NAD(P)-bd_dom_sf"/>
</dbReference>
<feature type="binding site" evidence="9">
    <location>
        <position position="230"/>
    </location>
    <ligand>
        <name>1-deoxy-D-xylulose 5-phosphate</name>
        <dbReference type="ChEBI" id="CHEBI:57792"/>
    </ligand>
</feature>
<evidence type="ECO:0000256" key="3">
    <source>
        <dbReference type="ARBA" id="ARBA00022723"/>
    </source>
</evidence>
<dbReference type="GO" id="GO:0051484">
    <property type="term" value="P:isopentenyl diphosphate biosynthetic process, methylerythritol 4-phosphate pathway involved in terpenoid biosynthetic process"/>
    <property type="evidence" value="ECO:0007669"/>
    <property type="project" value="TreeGrafter"/>
</dbReference>
<dbReference type="SUPFAM" id="SSF55347">
    <property type="entry name" value="Glyceraldehyde-3-phosphate dehydrogenase-like, C-terminal domain"/>
    <property type="match status" value="1"/>
</dbReference>
<dbReference type="STRING" id="34062.AXE82_00670"/>
<keyword evidence="13" id="KW-0413">Isomerase</keyword>
<dbReference type="Proteomes" id="UP000229340">
    <property type="component" value="Chromosome"/>
</dbReference>
<feature type="binding site" evidence="9">
    <location>
        <position position="194"/>
    </location>
    <ligand>
        <name>1-deoxy-D-xylulose 5-phosphate</name>
        <dbReference type="ChEBI" id="CHEBI:57792"/>
    </ligand>
</feature>
<keyword evidence="5 9" id="KW-0560">Oxidoreductase</keyword>
<dbReference type="InterPro" id="IPR003821">
    <property type="entry name" value="DXP_reductoisomerase"/>
</dbReference>
<feature type="binding site" evidence="9">
    <location>
        <position position="134"/>
    </location>
    <ligand>
        <name>NADPH</name>
        <dbReference type="ChEBI" id="CHEBI:57783"/>
    </ligand>
</feature>
<dbReference type="Pfam" id="PF13288">
    <property type="entry name" value="DXPR_C"/>
    <property type="match status" value="1"/>
</dbReference>
<dbReference type="HAMAP" id="MF_00183">
    <property type="entry name" value="DXP_reductoisom"/>
    <property type="match status" value="1"/>
</dbReference>
<dbReference type="NCBIfam" id="TIGR00243">
    <property type="entry name" value="Dxr"/>
    <property type="match status" value="1"/>
</dbReference>
<evidence type="ECO:0000259" key="10">
    <source>
        <dbReference type="Pfam" id="PF02670"/>
    </source>
</evidence>
<dbReference type="PIRSF" id="PIRSF006205">
    <property type="entry name" value="Dxp_reductismrs"/>
    <property type="match status" value="1"/>
</dbReference>
<dbReference type="Gene3D" id="3.40.50.720">
    <property type="entry name" value="NAD(P)-binding Rossmann-like Domain"/>
    <property type="match status" value="1"/>
</dbReference>
<name>A0A2D2LU79_FAUOS</name>
<feature type="binding site" evidence="9">
    <location>
        <position position="239"/>
    </location>
    <ligand>
        <name>Mn(2+)</name>
        <dbReference type="ChEBI" id="CHEBI:29035"/>
    </ligand>
</feature>
<feature type="binding site" evidence="9">
    <location>
        <position position="133"/>
    </location>
    <ligand>
        <name>1-deoxy-D-xylulose 5-phosphate</name>
        <dbReference type="ChEBI" id="CHEBI:57792"/>
    </ligand>
</feature>
<dbReference type="GO" id="GO:0070402">
    <property type="term" value="F:NADPH binding"/>
    <property type="evidence" value="ECO:0007669"/>
    <property type="project" value="InterPro"/>
</dbReference>
<dbReference type="SUPFAM" id="SSF69055">
    <property type="entry name" value="1-deoxy-D-xylulose-5-phosphate reductoisomerase, C-terminal domain"/>
    <property type="match status" value="1"/>
</dbReference>
<feature type="binding site" evidence="9">
    <location>
        <position position="159"/>
    </location>
    <ligand>
        <name>1-deoxy-D-xylulose 5-phosphate</name>
        <dbReference type="ChEBI" id="CHEBI:57792"/>
    </ligand>
</feature>
<dbReference type="Gene3D" id="1.10.1740.10">
    <property type="match status" value="1"/>
</dbReference>
<dbReference type="GO" id="GO:0030145">
    <property type="term" value="F:manganese ion binding"/>
    <property type="evidence" value="ECO:0007669"/>
    <property type="project" value="TreeGrafter"/>
</dbReference>
<feature type="domain" description="1-deoxy-D-xylulose 5-phosphate reductoisomerase C-terminal" evidence="11">
    <location>
        <begin position="154"/>
        <end position="247"/>
    </location>
</feature>
<feature type="binding site" evidence="9">
    <location>
        <position position="19"/>
    </location>
    <ligand>
        <name>NADPH</name>
        <dbReference type="ChEBI" id="CHEBI:57783"/>
    </ligand>
</feature>
<feature type="binding site" evidence="9">
    <location>
        <position position="132"/>
    </location>
    <ligand>
        <name>NADPH</name>
        <dbReference type="ChEBI" id="CHEBI:57783"/>
    </ligand>
</feature>
<evidence type="ECO:0000256" key="8">
    <source>
        <dbReference type="ARBA" id="ARBA00048543"/>
    </source>
</evidence>
<accession>A0A2D2LU79</accession>
<evidence type="ECO:0000259" key="11">
    <source>
        <dbReference type="Pfam" id="PF08436"/>
    </source>
</evidence>
<dbReference type="GO" id="GO:0030604">
    <property type="term" value="F:1-deoxy-D-xylulose-5-phosphate reductoisomerase activity"/>
    <property type="evidence" value="ECO:0007669"/>
    <property type="project" value="UniProtKB-UniRule"/>
</dbReference>
<feature type="binding site" evidence="9">
    <location>
        <position position="235"/>
    </location>
    <ligand>
        <name>1-deoxy-D-xylulose 5-phosphate</name>
        <dbReference type="ChEBI" id="CHEBI:57792"/>
    </ligand>
</feature>
<keyword evidence="6 9" id="KW-0464">Manganese</keyword>
<feature type="binding site" evidence="9">
    <location>
        <position position="223"/>
    </location>
    <ligand>
        <name>NADPH</name>
        <dbReference type="ChEBI" id="CHEBI:57783"/>
    </ligand>
</feature>
<evidence type="ECO:0000256" key="2">
    <source>
        <dbReference type="ARBA" id="ARBA00006825"/>
    </source>
</evidence>
<dbReference type="InterPro" id="IPR026877">
    <property type="entry name" value="DXPR_C"/>
</dbReference>
<keyword evidence="7 9" id="KW-0414">Isoprene biosynthesis</keyword>
<keyword evidence="9" id="KW-0460">Magnesium</keyword>
<reference evidence="14" key="1">
    <citation type="submission" date="2017-11" db="EMBL/GenBank/DDBJ databases">
        <title>Complete genome sequence of Moraxella osloensis NP7 isolated from human skin.</title>
        <authorList>
            <person name="Lee K."/>
            <person name="Lim J.Y."/>
            <person name="Hwang I."/>
        </authorList>
    </citation>
    <scope>NUCLEOTIDE SEQUENCE [LARGE SCALE GENOMIC DNA]</scope>
    <source>
        <strain evidence="14">NP7</strain>
    </source>
</reference>
<sequence length="406" mass="43674">MLSSTHTIPQKNIAIMGATGSIGDSTLSVVSQHPDLYNVVGVTGFSRLDKLLSICQQFEPTYVCVAKEKETAFAQMLSEANLDCKILIGEQGLAELATLAEVDMVVAAIVGAAGLPSTLAAANAGKTILLANKEALVMAGELMIKAVKQSNAKLLPIDSEHNAIFQCLPTAVQQQRSAIHDDNHGIKKLWLTASGGPFLYKTLDDMKHASVAEAVKHPNWSMGQKISVDSATMMNKGLELIEASFLFDMPVSEIEVVIHPQSIVHSMVEYNDGSFLAQLGSPDMRTPIAHAMAYPNRISSGVQRLDIFNLSGLNFVRPDLEKFKCLGLAYQAMQQGSYACIALNASNEIAVQAFLNGDICLTDIADINEKVLLQAEKQPIGSLQAILAVDKLSREQAHQCIADLNA</sequence>
<evidence type="ECO:0000256" key="1">
    <source>
        <dbReference type="ARBA" id="ARBA00005094"/>
    </source>
</evidence>
<keyword evidence="3 9" id="KW-0479">Metal-binding</keyword>
<proteinExistence type="inferred from homology"/>
<feature type="binding site" evidence="9">
    <location>
        <position position="239"/>
    </location>
    <ligand>
        <name>1-deoxy-D-xylulose 5-phosphate</name>
        <dbReference type="ChEBI" id="CHEBI:57792"/>
    </ligand>
</feature>
<dbReference type="Pfam" id="PF02670">
    <property type="entry name" value="DXP_reductoisom"/>
    <property type="match status" value="1"/>
</dbReference>
<evidence type="ECO:0000313" key="14">
    <source>
        <dbReference type="Proteomes" id="UP000229340"/>
    </source>
</evidence>
<feature type="binding site" evidence="9">
    <location>
        <position position="236"/>
    </location>
    <ligand>
        <name>1-deoxy-D-xylulose 5-phosphate</name>
        <dbReference type="ChEBI" id="CHEBI:57792"/>
    </ligand>
</feature>
<dbReference type="Pfam" id="PF08436">
    <property type="entry name" value="DXP_redisom_C"/>
    <property type="match status" value="1"/>
</dbReference>
<evidence type="ECO:0000256" key="5">
    <source>
        <dbReference type="ARBA" id="ARBA00023002"/>
    </source>
</evidence>
<dbReference type="PANTHER" id="PTHR30525">
    <property type="entry name" value="1-DEOXY-D-XYLULOSE 5-PHOSPHATE REDUCTOISOMERASE"/>
    <property type="match status" value="1"/>
</dbReference>
<feature type="binding site" evidence="9">
    <location>
        <position position="21"/>
    </location>
    <ligand>
        <name>NADPH</name>
        <dbReference type="ChEBI" id="CHEBI:57783"/>
    </ligand>
</feature>
<comment type="pathway">
    <text evidence="1 9">Isoprenoid biosynthesis; isopentenyl diphosphate biosynthesis via DXP pathway; isopentenyl diphosphate from 1-deoxy-D-xylulose 5-phosphate: step 1/6.</text>
</comment>
<evidence type="ECO:0000256" key="6">
    <source>
        <dbReference type="ARBA" id="ARBA00023211"/>
    </source>
</evidence>
<comment type="caution">
    <text evidence="9">Lacks conserved residue(s) required for the propagation of feature annotation.</text>
</comment>
<dbReference type="UniPathway" id="UPA00056">
    <property type="reaction ID" value="UER00092"/>
</dbReference>
<comment type="cofactor">
    <cofactor evidence="9">
        <name>Mg(2+)</name>
        <dbReference type="ChEBI" id="CHEBI:18420"/>
    </cofactor>
    <cofactor evidence="9">
        <name>Mn(2+)</name>
        <dbReference type="ChEBI" id="CHEBI:29035"/>
    </cofactor>
</comment>
<dbReference type="EMBL" id="CP024443">
    <property type="protein sequence ID" value="ATR78585.1"/>
    <property type="molecule type" value="Genomic_DNA"/>
</dbReference>
<feature type="binding site" evidence="9">
    <location>
        <position position="22"/>
    </location>
    <ligand>
        <name>NADPH</name>
        <dbReference type="ChEBI" id="CHEBI:57783"/>
    </ligand>
</feature>
<evidence type="ECO:0000256" key="9">
    <source>
        <dbReference type="HAMAP-Rule" id="MF_00183"/>
    </source>
</evidence>
<dbReference type="NCBIfam" id="NF003938">
    <property type="entry name" value="PRK05447.1-1"/>
    <property type="match status" value="1"/>
</dbReference>
<evidence type="ECO:0000259" key="12">
    <source>
        <dbReference type="Pfam" id="PF13288"/>
    </source>
</evidence>
<comment type="similarity">
    <text evidence="2 9">Belongs to the DXR family.</text>
</comment>
<dbReference type="InterPro" id="IPR036169">
    <property type="entry name" value="DXPR_C_sf"/>
</dbReference>
<evidence type="ECO:0000256" key="4">
    <source>
        <dbReference type="ARBA" id="ARBA00022857"/>
    </source>
</evidence>
<feature type="binding site" evidence="9">
    <location>
        <position position="20"/>
    </location>
    <ligand>
        <name>NADPH</name>
        <dbReference type="ChEBI" id="CHEBI:57783"/>
    </ligand>
</feature>
<dbReference type="AlphaFoldDB" id="A0A2D2LU79"/>
<dbReference type="InterPro" id="IPR013512">
    <property type="entry name" value="DXP_reductoisomerase_N"/>
</dbReference>
<gene>
    <name evidence="9" type="primary">dxr</name>
    <name evidence="13" type="ORF">NP7_04545</name>
</gene>
<dbReference type="SUPFAM" id="SSF51735">
    <property type="entry name" value="NAD(P)-binding Rossmann-fold domains"/>
    <property type="match status" value="1"/>
</dbReference>
<keyword evidence="4 9" id="KW-0521">NADP</keyword>
<evidence type="ECO:0000256" key="7">
    <source>
        <dbReference type="ARBA" id="ARBA00023229"/>
    </source>
</evidence>
<dbReference type="RefSeq" id="WP_100269872.1">
    <property type="nucleotide sequence ID" value="NZ_CP024443.1"/>
</dbReference>
<feature type="binding site" evidence="9">
    <location>
        <position position="158"/>
    </location>
    <ligand>
        <name>Mn(2+)</name>
        <dbReference type="ChEBI" id="CHEBI:29035"/>
    </ligand>
</feature>
<dbReference type="NCBIfam" id="NF009114">
    <property type="entry name" value="PRK12464.1"/>
    <property type="match status" value="1"/>
</dbReference>
<feature type="binding site" evidence="9">
    <location>
        <position position="217"/>
    </location>
    <ligand>
        <name>1-deoxy-D-xylulose 5-phosphate</name>
        <dbReference type="ChEBI" id="CHEBI:57792"/>
    </ligand>
</feature>
<dbReference type="PANTHER" id="PTHR30525:SF0">
    <property type="entry name" value="1-DEOXY-D-XYLULOSE 5-PHOSPHATE REDUCTOISOMERASE, CHLOROPLASTIC"/>
    <property type="match status" value="1"/>
</dbReference>
<dbReference type="GO" id="GO:0016853">
    <property type="term" value="F:isomerase activity"/>
    <property type="evidence" value="ECO:0007669"/>
    <property type="project" value="UniProtKB-KW"/>
</dbReference>
<feature type="binding site" evidence="9">
    <location>
        <position position="160"/>
    </location>
    <ligand>
        <name>Mn(2+)</name>
        <dbReference type="ChEBI" id="CHEBI:29035"/>
    </ligand>
</feature>
<feature type="domain" description="1-deoxy-D-xylulose 5-phosphate reductoisomerase N-terminal" evidence="10">
    <location>
        <begin position="13"/>
        <end position="140"/>
    </location>
</feature>
<dbReference type="EC" id="1.1.1.267" evidence="9"/>
<evidence type="ECO:0000313" key="13">
    <source>
        <dbReference type="EMBL" id="ATR78585.1"/>
    </source>
</evidence>